<evidence type="ECO:0000313" key="2">
    <source>
        <dbReference type="Proteomes" id="UP000307244"/>
    </source>
</evidence>
<sequence length="138" mass="14908">MKRIALLLLMAGALLGCRKDRNNTDCNNFCPYISIGSVFIKFVDNKGLAADVKDYTVVNQRTGEQINAHYTSSKYVKGSFVLVDGSYIGKLSEAGDDLRVTGTSVETNQTKSAIVKVKGGKCACQMEKVSGPSQIAFD</sequence>
<name>A0A4U1CPN9_9SPHI</name>
<organism evidence="1 2">
    <name type="scientific">Pedobacter frigoris</name>
    <dbReference type="NCBI Taxonomy" id="2571272"/>
    <lineage>
        <taxon>Bacteria</taxon>
        <taxon>Pseudomonadati</taxon>
        <taxon>Bacteroidota</taxon>
        <taxon>Sphingobacteriia</taxon>
        <taxon>Sphingobacteriales</taxon>
        <taxon>Sphingobacteriaceae</taxon>
        <taxon>Pedobacter</taxon>
    </lineage>
</organism>
<evidence type="ECO:0008006" key="3">
    <source>
        <dbReference type="Google" id="ProtNLM"/>
    </source>
</evidence>
<dbReference type="RefSeq" id="WP_136834269.1">
    <property type="nucleotide sequence ID" value="NZ_SWBQ01000001.1"/>
</dbReference>
<dbReference type="OrthoDB" id="798998at2"/>
<dbReference type="EMBL" id="SWBQ01000001">
    <property type="protein sequence ID" value="TKC08850.1"/>
    <property type="molecule type" value="Genomic_DNA"/>
</dbReference>
<keyword evidence="2" id="KW-1185">Reference proteome</keyword>
<dbReference type="Proteomes" id="UP000307244">
    <property type="component" value="Unassembled WGS sequence"/>
</dbReference>
<gene>
    <name evidence="1" type="ORF">FA047_01775</name>
</gene>
<proteinExistence type="predicted"/>
<accession>A0A4U1CPN9</accession>
<reference evidence="1 2" key="1">
    <citation type="submission" date="2019-04" db="EMBL/GenBank/DDBJ databases">
        <title>Pedobacter sp. RP-3-15 sp. nov., isolated from Arctic soil.</title>
        <authorList>
            <person name="Dahal R.H."/>
            <person name="Kim D.-U."/>
        </authorList>
    </citation>
    <scope>NUCLEOTIDE SEQUENCE [LARGE SCALE GENOMIC DNA]</scope>
    <source>
        <strain evidence="1 2">RP-3-15</strain>
    </source>
</reference>
<evidence type="ECO:0000313" key="1">
    <source>
        <dbReference type="EMBL" id="TKC08850.1"/>
    </source>
</evidence>
<dbReference type="PROSITE" id="PS51257">
    <property type="entry name" value="PROKAR_LIPOPROTEIN"/>
    <property type="match status" value="1"/>
</dbReference>
<dbReference type="AlphaFoldDB" id="A0A4U1CPN9"/>
<comment type="caution">
    <text evidence="1">The sequence shown here is derived from an EMBL/GenBank/DDBJ whole genome shotgun (WGS) entry which is preliminary data.</text>
</comment>
<protein>
    <recommendedName>
        <fullName evidence="3">Lipoprotein</fullName>
    </recommendedName>
</protein>